<evidence type="ECO:0000313" key="1">
    <source>
        <dbReference type="EMBL" id="GGR16882.1"/>
    </source>
</evidence>
<reference evidence="1" key="2">
    <citation type="submission" date="2020-09" db="EMBL/GenBank/DDBJ databases">
        <authorList>
            <person name="Sun Q."/>
            <person name="Ohkuma M."/>
        </authorList>
    </citation>
    <scope>NUCLEOTIDE SEQUENCE</scope>
    <source>
        <strain evidence="1">JCM 31311</strain>
    </source>
</reference>
<dbReference type="RefSeq" id="WP_189091516.1">
    <property type="nucleotide sequence ID" value="NZ_BMQL01000019.1"/>
</dbReference>
<accession>A0A918F8X7</accession>
<dbReference type="EMBL" id="BMQL01000019">
    <property type="protein sequence ID" value="GGR16882.1"/>
    <property type="molecule type" value="Genomic_DNA"/>
</dbReference>
<comment type="caution">
    <text evidence="1">The sequence shown here is derived from an EMBL/GenBank/DDBJ whole genome shotgun (WGS) entry which is preliminary data.</text>
</comment>
<dbReference type="Proteomes" id="UP000603865">
    <property type="component" value="Unassembled WGS sequence"/>
</dbReference>
<protein>
    <submittedName>
        <fullName evidence="1">Uncharacterized protein</fullName>
    </submittedName>
</protein>
<dbReference type="AlphaFoldDB" id="A0A918F8X7"/>
<evidence type="ECO:0000313" key="2">
    <source>
        <dbReference type="Proteomes" id="UP000603865"/>
    </source>
</evidence>
<name>A0A918F8X7_9DEIO</name>
<keyword evidence="2" id="KW-1185">Reference proteome</keyword>
<organism evidence="1 2">
    <name type="scientific">Deinococcus ruber</name>
    <dbReference type="NCBI Taxonomy" id="1848197"/>
    <lineage>
        <taxon>Bacteria</taxon>
        <taxon>Thermotogati</taxon>
        <taxon>Deinococcota</taxon>
        <taxon>Deinococci</taxon>
        <taxon>Deinococcales</taxon>
        <taxon>Deinococcaceae</taxon>
        <taxon>Deinococcus</taxon>
    </lineage>
</organism>
<gene>
    <name evidence="1" type="ORF">GCM10008957_31900</name>
</gene>
<proteinExistence type="predicted"/>
<reference evidence="1" key="1">
    <citation type="journal article" date="2014" name="Int. J. Syst. Evol. Microbiol.">
        <title>Complete genome sequence of Corynebacterium casei LMG S-19264T (=DSM 44701T), isolated from a smear-ripened cheese.</title>
        <authorList>
            <consortium name="US DOE Joint Genome Institute (JGI-PGF)"/>
            <person name="Walter F."/>
            <person name="Albersmeier A."/>
            <person name="Kalinowski J."/>
            <person name="Ruckert C."/>
        </authorList>
    </citation>
    <scope>NUCLEOTIDE SEQUENCE</scope>
    <source>
        <strain evidence="1">JCM 31311</strain>
    </source>
</reference>
<sequence>MDAIWRLQISTADGTFRTQQDMGSLKIDGSPIMNVDGTGNCTECTFSGDMDIGPREKVTVQWSDDGGTTWKNRFQGVATQSKSPQAYFGGYKLVGLLKKLEEAEASKSLPAGDLSGQVQQLLTDTLASGQVGTLLQPTVQVVGTFTPLTSNKIVPNYQKVSEVLKSVLCPRLSGSLVAVNADGQLLFGLFEGTLALDELDANVQPVQWGDVDAEELITDLRLIWPKTMGGQISTWDGSLDGGGRRIYSVLKDQQNTLASALVAGPTSAYGRSVQTLGVILDSANFMRRAPNGSVTLAPAVIVSGGSSTPGLTITGDDATSSELWDGDRNTYATLTPDPAGGGYAVFNLVLPYAAGLGVPIGVEFAAENVSVASIVLDDSQRSFISISPGGSSGFYLIPDEVRALLATTTASSGPTLTLSLRMTDLHAPALLRACSLIWVDPAFSGPLLTAVLRLPAPAAGSVVVNGWPDPLPKVSVQRRGLSHEPLDVITLPASYTYRVNAGGALETEIKLGQRDAPDVSAQATLVKQRDKNATLAAVRVSGST</sequence>